<dbReference type="FunCoup" id="A0A067RK01">
    <property type="interactions" value="1014"/>
</dbReference>
<evidence type="ECO:0000256" key="9">
    <source>
        <dbReference type="SAM" id="MobiDB-lite"/>
    </source>
</evidence>
<dbReference type="InParanoid" id="A0A067RK01"/>
<reference evidence="10 11" key="1">
    <citation type="journal article" date="2014" name="Nat. Commun.">
        <title>Molecular traces of alternative social organization in a termite genome.</title>
        <authorList>
            <person name="Terrapon N."/>
            <person name="Li C."/>
            <person name="Robertson H.M."/>
            <person name="Ji L."/>
            <person name="Meng X."/>
            <person name="Booth W."/>
            <person name="Chen Z."/>
            <person name="Childers C.P."/>
            <person name="Glastad K.M."/>
            <person name="Gokhale K."/>
            <person name="Gowin J."/>
            <person name="Gronenberg W."/>
            <person name="Hermansen R.A."/>
            <person name="Hu H."/>
            <person name="Hunt B.G."/>
            <person name="Huylmans A.K."/>
            <person name="Khalil S.M."/>
            <person name="Mitchell R.D."/>
            <person name="Munoz-Torres M.C."/>
            <person name="Mustard J.A."/>
            <person name="Pan H."/>
            <person name="Reese J.T."/>
            <person name="Scharf M.E."/>
            <person name="Sun F."/>
            <person name="Vogel H."/>
            <person name="Xiao J."/>
            <person name="Yang W."/>
            <person name="Yang Z."/>
            <person name="Yang Z."/>
            <person name="Zhou J."/>
            <person name="Zhu J."/>
            <person name="Brent C.S."/>
            <person name="Elsik C.G."/>
            <person name="Goodisman M.A."/>
            <person name="Liberles D.A."/>
            <person name="Roe R.M."/>
            <person name="Vargo E.L."/>
            <person name="Vilcinskas A."/>
            <person name="Wang J."/>
            <person name="Bornberg-Bauer E."/>
            <person name="Korb J."/>
            <person name="Zhang G."/>
            <person name="Liebig J."/>
        </authorList>
    </citation>
    <scope>NUCLEOTIDE SEQUENCE [LARGE SCALE GENOMIC DNA]</scope>
    <source>
        <tissue evidence="10">Whole organism</tissue>
    </source>
</reference>
<evidence type="ECO:0000256" key="2">
    <source>
        <dbReference type="ARBA" id="ARBA00010349"/>
    </source>
</evidence>
<dbReference type="STRING" id="136037.A0A067RK01"/>
<gene>
    <name evidence="10" type="ORF">L798_08991</name>
</gene>
<evidence type="ECO:0000256" key="3">
    <source>
        <dbReference type="ARBA" id="ARBA00017926"/>
    </source>
</evidence>
<proteinExistence type="inferred from homology"/>
<keyword evidence="4 8" id="KW-0963">Cytoplasm</keyword>
<evidence type="ECO:0000256" key="4">
    <source>
        <dbReference type="ARBA" id="ARBA00022490"/>
    </source>
</evidence>
<dbReference type="GO" id="GO:0006614">
    <property type="term" value="P:SRP-dependent cotranslational protein targeting to membrane"/>
    <property type="evidence" value="ECO:0007669"/>
    <property type="project" value="UniProtKB-UniRule"/>
</dbReference>
<feature type="region of interest" description="Disordered" evidence="9">
    <location>
        <begin position="30"/>
        <end position="50"/>
    </location>
</feature>
<dbReference type="GO" id="GO:0005786">
    <property type="term" value="C:signal recognition particle, endoplasmic reticulum targeting"/>
    <property type="evidence" value="ECO:0007669"/>
    <property type="project" value="UniProtKB-UniRule"/>
</dbReference>
<sequence>MVLLENESFLTELTWMFRKARNSGSVTVTMKRYDGRTKPTPRDGKKPFPEPSEYMCLMRATLRNKKISTVVHPKEVNKFQQAYCNLLKGNLDGLKKLKKTKTKAKATQ</sequence>
<dbReference type="Gene3D" id="3.30.720.10">
    <property type="entry name" value="Signal recognition particle alu RNA binding heterodimer, srp9/1"/>
    <property type="match status" value="1"/>
</dbReference>
<evidence type="ECO:0000256" key="5">
    <source>
        <dbReference type="ARBA" id="ARBA00022884"/>
    </source>
</evidence>
<dbReference type="InterPro" id="IPR003210">
    <property type="entry name" value="Signal_recog_particle_SRP14"/>
</dbReference>
<comment type="subunit">
    <text evidence="8">Heterodimer with SRP9; binds RNA as heterodimer. Component of a signal recognition particle (SRP) complex that consists of a 7SL RNA molecule of 300 nucleotides and six protein subunits: SRP72, SRP68, SRP54, SRP19, SRP14 and SRP9.</text>
</comment>
<name>A0A067RK01_ZOONE</name>
<comment type="similarity">
    <text evidence="2 8">Belongs to the SRP14 family.</text>
</comment>
<protein>
    <recommendedName>
        <fullName evidence="3 8">Signal recognition particle 14 kDa protein</fullName>
        <shortName evidence="8">SRP14</shortName>
    </recommendedName>
</protein>
<dbReference type="Proteomes" id="UP000027135">
    <property type="component" value="Unassembled WGS sequence"/>
</dbReference>
<dbReference type="InterPro" id="IPR009018">
    <property type="entry name" value="Signal_recog_particle_SRP9/14"/>
</dbReference>
<dbReference type="FunFam" id="3.30.720.10:FF:000003">
    <property type="entry name" value="Signal recognition particle 14"/>
    <property type="match status" value="1"/>
</dbReference>
<accession>A0A067RK01</accession>
<comment type="subcellular location">
    <subcellularLocation>
        <location evidence="1 8">Cytoplasm</location>
    </subcellularLocation>
</comment>
<dbReference type="eggNOG" id="KOG1761">
    <property type="taxonomic scope" value="Eukaryota"/>
</dbReference>
<feature type="compositionally biased region" description="Basic and acidic residues" evidence="9">
    <location>
        <begin position="31"/>
        <end position="48"/>
    </location>
</feature>
<evidence type="ECO:0000313" key="10">
    <source>
        <dbReference type="EMBL" id="KDR24161.1"/>
    </source>
</evidence>
<evidence type="ECO:0000313" key="11">
    <source>
        <dbReference type="Proteomes" id="UP000027135"/>
    </source>
</evidence>
<dbReference type="EMBL" id="KK852425">
    <property type="protein sequence ID" value="KDR24161.1"/>
    <property type="molecule type" value="Genomic_DNA"/>
</dbReference>
<dbReference type="AlphaFoldDB" id="A0A067RK01"/>
<comment type="function">
    <text evidence="8">Component of the signal recognition particle (SRP) complex, a ribonucleoprotein complex that mediates the cotranslational targeting of secretory and membrane proteins to the endoplasmic reticulum (ER). SRP9 together with SRP14 and the Alu portion of the SRP RNA, constitutes the elongation arrest domain of SRP. The complex of SRP9 and SRP14 is required for SRP RNA binding.</text>
</comment>
<dbReference type="SUPFAM" id="SSF54762">
    <property type="entry name" value="Signal recognition particle alu RNA binding heterodimer, SRP9/14"/>
    <property type="match status" value="1"/>
</dbReference>
<evidence type="ECO:0000256" key="1">
    <source>
        <dbReference type="ARBA" id="ARBA00004496"/>
    </source>
</evidence>
<dbReference type="GO" id="GO:0008312">
    <property type="term" value="F:7S RNA binding"/>
    <property type="evidence" value="ECO:0007669"/>
    <property type="project" value="UniProtKB-UniRule"/>
</dbReference>
<evidence type="ECO:0000256" key="8">
    <source>
        <dbReference type="RuleBase" id="RU368100"/>
    </source>
</evidence>
<dbReference type="Pfam" id="PF02290">
    <property type="entry name" value="SRP14"/>
    <property type="match status" value="1"/>
</dbReference>
<keyword evidence="11" id="KW-1185">Reference proteome</keyword>
<dbReference type="GO" id="GO:0030942">
    <property type="term" value="F:endoplasmic reticulum signal peptide binding"/>
    <property type="evidence" value="ECO:0007669"/>
    <property type="project" value="UniProtKB-UniRule"/>
</dbReference>
<dbReference type="OMA" id="RFNGHNK"/>
<keyword evidence="7 8" id="KW-0687">Ribonucleoprotein</keyword>
<dbReference type="PANTHER" id="PTHR12013">
    <property type="entry name" value="SIGNAL RECOGNITION PARTICLE 14 KD PROTEIN"/>
    <property type="match status" value="1"/>
</dbReference>
<evidence type="ECO:0000256" key="6">
    <source>
        <dbReference type="ARBA" id="ARBA00023135"/>
    </source>
</evidence>
<keyword evidence="6 8" id="KW-0733">Signal recognition particle</keyword>
<evidence type="ECO:0000256" key="7">
    <source>
        <dbReference type="ARBA" id="ARBA00023274"/>
    </source>
</evidence>
<keyword evidence="5 8" id="KW-0694">RNA-binding</keyword>
<organism evidence="10 11">
    <name type="scientific">Zootermopsis nevadensis</name>
    <name type="common">Dampwood termite</name>
    <dbReference type="NCBI Taxonomy" id="136037"/>
    <lineage>
        <taxon>Eukaryota</taxon>
        <taxon>Metazoa</taxon>
        <taxon>Ecdysozoa</taxon>
        <taxon>Arthropoda</taxon>
        <taxon>Hexapoda</taxon>
        <taxon>Insecta</taxon>
        <taxon>Pterygota</taxon>
        <taxon>Neoptera</taxon>
        <taxon>Polyneoptera</taxon>
        <taxon>Dictyoptera</taxon>
        <taxon>Blattodea</taxon>
        <taxon>Blattoidea</taxon>
        <taxon>Termitoidae</taxon>
        <taxon>Termopsidae</taxon>
        <taxon>Zootermopsis</taxon>
    </lineage>
</organism>